<dbReference type="KEGG" id="ado:A6F68_02302"/>
<dbReference type="Proteomes" id="UP000092932">
    <property type="component" value="Chromosome"/>
</dbReference>
<reference evidence="1 2" key="1">
    <citation type="submission" date="2016-07" db="EMBL/GenBank/DDBJ databases">
        <title>Complete genome sequence of Altererythrobacter dongtanensis KCTC 22672, a type strain with esterase isolated from tidal flat.</title>
        <authorList>
            <person name="Cheng H."/>
            <person name="Wu Y.-H."/>
            <person name="Zhou P."/>
            <person name="Huo Y.-Y."/>
            <person name="Wang C.-S."/>
            <person name="Xu X.-W."/>
        </authorList>
    </citation>
    <scope>NUCLEOTIDE SEQUENCE [LARGE SCALE GENOMIC DNA]</scope>
    <source>
        <strain evidence="1 2">KCTC 22672</strain>
    </source>
</reference>
<name>A0A1B2AF69_9SPHN</name>
<sequence length="72" mass="7654">MVRGTGAVSEDWGEFDFVALPSPADRLQVIRDGTENYATVLSVHHQPSPVGSGHPPIAEVVAKWTGSGAKLR</sequence>
<organism evidence="1 2">
    <name type="scientific">Tsuneonella dongtanensis</name>
    <dbReference type="NCBI Taxonomy" id="692370"/>
    <lineage>
        <taxon>Bacteria</taxon>
        <taxon>Pseudomonadati</taxon>
        <taxon>Pseudomonadota</taxon>
        <taxon>Alphaproteobacteria</taxon>
        <taxon>Sphingomonadales</taxon>
        <taxon>Erythrobacteraceae</taxon>
        <taxon>Tsuneonella</taxon>
    </lineage>
</organism>
<dbReference type="AlphaFoldDB" id="A0A1B2AF69"/>
<protein>
    <submittedName>
        <fullName evidence="1">Uncharacterized protein</fullName>
    </submittedName>
</protein>
<dbReference type="EMBL" id="CP016591">
    <property type="protein sequence ID" value="ANY20802.1"/>
    <property type="molecule type" value="Genomic_DNA"/>
</dbReference>
<evidence type="ECO:0000313" key="1">
    <source>
        <dbReference type="EMBL" id="ANY20802.1"/>
    </source>
</evidence>
<accession>A0A1B2AF69</accession>
<gene>
    <name evidence="1" type="ORF">A6F68_02302</name>
</gene>
<dbReference type="STRING" id="692370.A6F68_02302"/>
<proteinExistence type="predicted"/>
<keyword evidence="2" id="KW-1185">Reference proteome</keyword>
<evidence type="ECO:0000313" key="2">
    <source>
        <dbReference type="Proteomes" id="UP000092932"/>
    </source>
</evidence>